<evidence type="ECO:0000259" key="1">
    <source>
        <dbReference type="Pfam" id="PF01145"/>
    </source>
</evidence>
<organism evidence="2 3">
    <name type="scientific">Fulvivirga marina</name>
    <dbReference type="NCBI Taxonomy" id="2494733"/>
    <lineage>
        <taxon>Bacteria</taxon>
        <taxon>Pseudomonadati</taxon>
        <taxon>Bacteroidota</taxon>
        <taxon>Cytophagia</taxon>
        <taxon>Cytophagales</taxon>
        <taxon>Fulvivirgaceae</taxon>
        <taxon>Fulvivirga</taxon>
    </lineage>
</organism>
<dbReference type="Pfam" id="PF01145">
    <property type="entry name" value="Band_7"/>
    <property type="match status" value="1"/>
</dbReference>
<dbReference type="AlphaFoldDB" id="A0A937KDH9"/>
<feature type="domain" description="Band 7" evidence="1">
    <location>
        <begin position="25"/>
        <end position="262"/>
    </location>
</feature>
<dbReference type="Proteomes" id="UP000614216">
    <property type="component" value="Unassembled WGS sequence"/>
</dbReference>
<name>A0A937KDH9_9BACT</name>
<reference evidence="2" key="1">
    <citation type="submission" date="2021-01" db="EMBL/GenBank/DDBJ databases">
        <title>Fulvivirga kasyanovii gen. nov., sp nov., a novel member of the phylum Bacteroidetes isolated from seawater in a mussel farm.</title>
        <authorList>
            <person name="Zhao L.-H."/>
            <person name="Wang Z.-J."/>
        </authorList>
    </citation>
    <scope>NUCLEOTIDE SEQUENCE</scope>
    <source>
        <strain evidence="2">29W222</strain>
    </source>
</reference>
<sequence>MLIILGIMLMFINGLFFYSEAGYSYLVQYPTGKQIAELRPGYHLKWWGEVVPWKKVVTVKFVSNEEKEQDGQQYSGNRVTIPVRFNDAVKAELALSARFRLPENPDLFLKMALEFRHQDNLVNGSLIPSCMEIAKNSARLISAQEYIAGRGGELENAVLDQLAHGMYILDAEEMKPNGTDSIKSIDDSRTIENRTLVRYNVKKRTNSDGSIMRKKHPIAEYGIVVSQATVEDVNPEQRFKELLGKQRDAAAQASIEKERAKQAEYEKQRIIAEGEAAKASIKVNMEKEQITALITMETEKKREQVNVEKHKLELQSARLKAQEVKVLADAEAYKKKKVMQADGALEMKLQTFERVHSAYAQAIAGTQLVPTTYIGGGEGKGTPNAMDFINIATANMAKDLDVKIKQKN</sequence>
<keyword evidence="3" id="KW-1185">Reference proteome</keyword>
<comment type="caution">
    <text evidence="2">The sequence shown here is derived from an EMBL/GenBank/DDBJ whole genome shotgun (WGS) entry which is preliminary data.</text>
</comment>
<proteinExistence type="predicted"/>
<evidence type="ECO:0000313" key="3">
    <source>
        <dbReference type="Proteomes" id="UP000614216"/>
    </source>
</evidence>
<dbReference type="EMBL" id="JAEUGD010000023">
    <property type="protein sequence ID" value="MBL6446253.1"/>
    <property type="molecule type" value="Genomic_DNA"/>
</dbReference>
<protein>
    <recommendedName>
        <fullName evidence="1">Band 7 domain-containing protein</fullName>
    </recommendedName>
</protein>
<dbReference type="InterPro" id="IPR001107">
    <property type="entry name" value="Band_7"/>
</dbReference>
<gene>
    <name evidence="2" type="ORF">JMN32_08035</name>
</gene>
<evidence type="ECO:0000313" key="2">
    <source>
        <dbReference type="EMBL" id="MBL6446253.1"/>
    </source>
</evidence>
<accession>A0A937KDH9</accession>